<keyword evidence="1" id="KW-0472">Membrane</keyword>
<keyword evidence="1" id="KW-0812">Transmembrane</keyword>
<sequence length="77" mass="8383">MDDAIYANDDVIFSDSVRKSGNRNSYGRGHPGFPPGAAPSVSRRFQVLLAVLCVTLICVLGTIGVLCKYHVLLQLYL</sequence>
<dbReference type="EMBL" id="JAGEUA010000427">
    <property type="protein sequence ID" value="KAL0961561.1"/>
    <property type="molecule type" value="Genomic_DNA"/>
</dbReference>
<feature type="transmembrane region" description="Helical" evidence="1">
    <location>
        <begin position="47"/>
        <end position="71"/>
    </location>
</feature>
<keyword evidence="1" id="KW-1133">Transmembrane helix</keyword>
<dbReference type="Proteomes" id="UP001557470">
    <property type="component" value="Unassembled WGS sequence"/>
</dbReference>
<comment type="caution">
    <text evidence="2">The sequence shown here is derived from an EMBL/GenBank/DDBJ whole genome shotgun (WGS) entry which is preliminary data.</text>
</comment>
<reference evidence="2 3" key="1">
    <citation type="submission" date="2024-06" db="EMBL/GenBank/DDBJ databases">
        <authorList>
            <person name="Pan Q."/>
            <person name="Wen M."/>
            <person name="Jouanno E."/>
            <person name="Zahm M."/>
            <person name="Klopp C."/>
            <person name="Cabau C."/>
            <person name="Louis A."/>
            <person name="Berthelot C."/>
            <person name="Parey E."/>
            <person name="Roest Crollius H."/>
            <person name="Montfort J."/>
            <person name="Robinson-Rechavi M."/>
            <person name="Bouchez O."/>
            <person name="Lampietro C."/>
            <person name="Lopez Roques C."/>
            <person name="Donnadieu C."/>
            <person name="Postlethwait J."/>
            <person name="Bobe J."/>
            <person name="Verreycken H."/>
            <person name="Guiguen Y."/>
        </authorList>
    </citation>
    <scope>NUCLEOTIDE SEQUENCE [LARGE SCALE GENOMIC DNA]</scope>
    <source>
        <strain evidence="2">Up_M1</strain>
        <tissue evidence="2">Testis</tissue>
    </source>
</reference>
<evidence type="ECO:0000256" key="1">
    <source>
        <dbReference type="SAM" id="Phobius"/>
    </source>
</evidence>
<gene>
    <name evidence="2" type="ORF">UPYG_G00355310</name>
</gene>
<organism evidence="2 3">
    <name type="scientific">Umbra pygmaea</name>
    <name type="common">Eastern mudminnow</name>
    <dbReference type="NCBI Taxonomy" id="75934"/>
    <lineage>
        <taxon>Eukaryota</taxon>
        <taxon>Metazoa</taxon>
        <taxon>Chordata</taxon>
        <taxon>Craniata</taxon>
        <taxon>Vertebrata</taxon>
        <taxon>Euteleostomi</taxon>
        <taxon>Actinopterygii</taxon>
        <taxon>Neopterygii</taxon>
        <taxon>Teleostei</taxon>
        <taxon>Protacanthopterygii</taxon>
        <taxon>Esociformes</taxon>
        <taxon>Umbridae</taxon>
        <taxon>Umbra</taxon>
    </lineage>
</organism>
<accession>A0ABD0VWW2</accession>
<dbReference type="AlphaFoldDB" id="A0ABD0VWW2"/>
<evidence type="ECO:0000313" key="2">
    <source>
        <dbReference type="EMBL" id="KAL0961561.1"/>
    </source>
</evidence>
<protein>
    <submittedName>
        <fullName evidence="2">Uncharacterized protein</fullName>
    </submittedName>
</protein>
<name>A0ABD0VWW2_UMBPY</name>
<keyword evidence="3" id="KW-1185">Reference proteome</keyword>
<proteinExistence type="predicted"/>
<evidence type="ECO:0000313" key="3">
    <source>
        <dbReference type="Proteomes" id="UP001557470"/>
    </source>
</evidence>